<protein>
    <submittedName>
        <fullName evidence="1">Uncharacterized protein</fullName>
    </submittedName>
</protein>
<dbReference type="EMBL" id="JAVRFE010000034">
    <property type="protein sequence ID" value="MDT0458750.1"/>
    <property type="molecule type" value="Genomic_DNA"/>
</dbReference>
<evidence type="ECO:0000313" key="1">
    <source>
        <dbReference type="EMBL" id="MDT0458750.1"/>
    </source>
</evidence>
<reference evidence="1" key="1">
    <citation type="submission" date="2024-05" db="EMBL/GenBank/DDBJ databases">
        <title>30 novel species of actinomycetes from the DSMZ collection.</title>
        <authorList>
            <person name="Nouioui I."/>
        </authorList>
    </citation>
    <scope>NUCLEOTIDE SEQUENCE</scope>
    <source>
        <strain evidence="1">DSM 41527</strain>
    </source>
</reference>
<organism evidence="1 2">
    <name type="scientific">Streptomyces mooreae</name>
    <dbReference type="NCBI Taxonomy" id="3075523"/>
    <lineage>
        <taxon>Bacteria</taxon>
        <taxon>Bacillati</taxon>
        <taxon>Actinomycetota</taxon>
        <taxon>Actinomycetes</taxon>
        <taxon>Kitasatosporales</taxon>
        <taxon>Streptomycetaceae</taxon>
        <taxon>Streptomyces</taxon>
    </lineage>
</organism>
<evidence type="ECO:0000313" key="2">
    <source>
        <dbReference type="Proteomes" id="UP001180551"/>
    </source>
</evidence>
<dbReference type="Proteomes" id="UP001180551">
    <property type="component" value="Unassembled WGS sequence"/>
</dbReference>
<gene>
    <name evidence="1" type="ORF">RM550_24005</name>
</gene>
<name>A0ABU2TCS9_9ACTN</name>
<comment type="caution">
    <text evidence="1">The sequence shown here is derived from an EMBL/GenBank/DDBJ whole genome shotgun (WGS) entry which is preliminary data.</text>
</comment>
<proteinExistence type="predicted"/>
<accession>A0ABU2TCS9</accession>
<keyword evidence="2" id="KW-1185">Reference proteome</keyword>
<dbReference type="RefSeq" id="WP_311625822.1">
    <property type="nucleotide sequence ID" value="NZ_JAVRFE010000034.1"/>
</dbReference>
<sequence>MFEVRKSIKRFRDDPAWTYRKRARDYLATFHGDGYPFSLGPQGVSARNLLQGSLHGREVSLFHLLASHRTGGSNRAIVTVTYSVAVLSLPRPLPATAFTSNRLVPTGRQKRPALPRTPGWHRDLTEVGAHLIQCCSEDPDFAALLHTSALERVMHDARLGWRIEGNRMIGWTHGRETYEDLLSLAETVAAIIDDFPERVWRWPE</sequence>